<evidence type="ECO:0000313" key="1">
    <source>
        <dbReference type="EMBL" id="VTR94027.1"/>
    </source>
</evidence>
<protein>
    <submittedName>
        <fullName evidence="1">Uncharacterized protein</fullName>
    </submittedName>
</protein>
<dbReference type="RefSeq" id="WP_162668652.1">
    <property type="nucleotide sequence ID" value="NZ_LR593886.1"/>
</dbReference>
<dbReference type="Proteomes" id="UP000464178">
    <property type="component" value="Chromosome"/>
</dbReference>
<reference evidence="1 2" key="1">
    <citation type="submission" date="2019-05" db="EMBL/GenBank/DDBJ databases">
        <authorList>
            <consortium name="Science for Life Laboratories"/>
        </authorList>
    </citation>
    <scope>NUCLEOTIDE SEQUENCE [LARGE SCALE GENOMIC DNA]</scope>
    <source>
        <strain evidence="1">Soil9</strain>
    </source>
</reference>
<sequence length="65" mass="7147">MSQQTSPEPIDAAALALLSEGAMKVREAREFSGLSRQQLFALMGDGTLPWFPLNERGDRASPRSR</sequence>
<keyword evidence="2" id="KW-1185">Reference proteome</keyword>
<gene>
    <name evidence="1" type="ORF">SOIL9_36870</name>
</gene>
<dbReference type="AlphaFoldDB" id="A0A6P2CZN7"/>
<dbReference type="EMBL" id="LR593886">
    <property type="protein sequence ID" value="VTR94027.1"/>
    <property type="molecule type" value="Genomic_DNA"/>
</dbReference>
<proteinExistence type="predicted"/>
<evidence type="ECO:0000313" key="2">
    <source>
        <dbReference type="Proteomes" id="UP000464178"/>
    </source>
</evidence>
<organism evidence="1 2">
    <name type="scientific">Gemmata massiliana</name>
    <dbReference type="NCBI Taxonomy" id="1210884"/>
    <lineage>
        <taxon>Bacteria</taxon>
        <taxon>Pseudomonadati</taxon>
        <taxon>Planctomycetota</taxon>
        <taxon>Planctomycetia</taxon>
        <taxon>Gemmatales</taxon>
        <taxon>Gemmataceae</taxon>
        <taxon>Gemmata</taxon>
    </lineage>
</organism>
<name>A0A6P2CZN7_9BACT</name>
<accession>A0A6P2CZN7</accession>
<dbReference type="KEGG" id="gms:SOIL9_36870"/>